<dbReference type="InterPro" id="IPR036866">
    <property type="entry name" value="RibonucZ/Hydroxyglut_hydro"/>
</dbReference>
<gene>
    <name evidence="2" type="ORF">LY60_03242</name>
</gene>
<dbReference type="RefSeq" id="WP_145086103.1">
    <property type="nucleotide sequence ID" value="NZ_VLKH01000012.1"/>
</dbReference>
<dbReference type="CDD" id="cd07721">
    <property type="entry name" value="yflN-like_MBL-fold"/>
    <property type="match status" value="1"/>
</dbReference>
<dbReference type="EMBL" id="VLKH01000012">
    <property type="protein sequence ID" value="TWH77733.1"/>
    <property type="molecule type" value="Genomic_DNA"/>
</dbReference>
<dbReference type="InterPro" id="IPR001279">
    <property type="entry name" value="Metallo-B-lactamas"/>
</dbReference>
<proteinExistence type="predicted"/>
<accession>A0A562J3R8</accession>
<keyword evidence="2" id="KW-0378">Hydrolase</keyword>
<dbReference type="SUPFAM" id="SSF56281">
    <property type="entry name" value="Metallo-hydrolase/oxidoreductase"/>
    <property type="match status" value="1"/>
</dbReference>
<protein>
    <submittedName>
        <fullName evidence="2">Glyoxylase-like metal-dependent hydrolase (Beta-lactamase superfamily II)</fullName>
    </submittedName>
</protein>
<dbReference type="Pfam" id="PF00753">
    <property type="entry name" value="Lactamase_B"/>
    <property type="match status" value="1"/>
</dbReference>
<evidence type="ECO:0000313" key="3">
    <source>
        <dbReference type="Proteomes" id="UP000315343"/>
    </source>
</evidence>
<evidence type="ECO:0000259" key="1">
    <source>
        <dbReference type="SMART" id="SM00849"/>
    </source>
</evidence>
<dbReference type="InterPro" id="IPR050855">
    <property type="entry name" value="NDM-1-like"/>
</dbReference>
<dbReference type="Proteomes" id="UP000315343">
    <property type="component" value="Unassembled WGS sequence"/>
</dbReference>
<dbReference type="PANTHER" id="PTHR42951">
    <property type="entry name" value="METALLO-BETA-LACTAMASE DOMAIN-CONTAINING"/>
    <property type="match status" value="1"/>
</dbReference>
<reference evidence="2 3" key="1">
    <citation type="submission" date="2019-07" db="EMBL/GenBank/DDBJ databases">
        <title>Genomic Encyclopedia of Type Strains, Phase I: the one thousand microbial genomes (KMG-I) project.</title>
        <authorList>
            <person name="Kyrpides N."/>
        </authorList>
    </citation>
    <scope>NUCLEOTIDE SEQUENCE [LARGE SCALE GENOMIC DNA]</scope>
    <source>
        <strain evidence="2 3">DSM 13558</strain>
    </source>
</reference>
<sequence>MENIIVLNVNYKFGDMEGTIHPVVLRDKNEMILVDCGYTGFMSIIEDAMRTENLDCNKLTKIVITHHDHDHMGALADFKHKYPDVKIVASEIEAPYISGEKKSLRLEQAESLQSTLNEEQKQFGRAFCDILKSVKTVEVDEFVHDGEVMNWCGGCEIVGTPGHTPGHISLYIKNKKTLITGDAAALENNQLVIANPQFTLDVENANKSISKILDYDADTYICYHGGVYKKHKHKDELC</sequence>
<organism evidence="2 3">
    <name type="scientific">Sedimentibacter saalensis</name>
    <dbReference type="NCBI Taxonomy" id="130788"/>
    <lineage>
        <taxon>Bacteria</taxon>
        <taxon>Bacillati</taxon>
        <taxon>Bacillota</taxon>
        <taxon>Tissierellia</taxon>
        <taxon>Sedimentibacter</taxon>
    </lineage>
</organism>
<dbReference type="GO" id="GO:0016787">
    <property type="term" value="F:hydrolase activity"/>
    <property type="evidence" value="ECO:0007669"/>
    <property type="project" value="UniProtKB-KW"/>
</dbReference>
<dbReference type="OrthoDB" id="9761531at2"/>
<dbReference type="AlphaFoldDB" id="A0A562J3R8"/>
<keyword evidence="3" id="KW-1185">Reference proteome</keyword>
<dbReference type="SMART" id="SM00849">
    <property type="entry name" value="Lactamase_B"/>
    <property type="match status" value="1"/>
</dbReference>
<comment type="caution">
    <text evidence="2">The sequence shown here is derived from an EMBL/GenBank/DDBJ whole genome shotgun (WGS) entry which is preliminary data.</text>
</comment>
<dbReference type="PANTHER" id="PTHR42951:SF15">
    <property type="entry name" value="METALLO-BETA-LACTAMASE SUPERFAMILY PROTEIN"/>
    <property type="match status" value="1"/>
</dbReference>
<evidence type="ECO:0000313" key="2">
    <source>
        <dbReference type="EMBL" id="TWH77733.1"/>
    </source>
</evidence>
<feature type="domain" description="Metallo-beta-lactamase" evidence="1">
    <location>
        <begin position="19"/>
        <end position="224"/>
    </location>
</feature>
<name>A0A562J3R8_9FIRM</name>
<dbReference type="Gene3D" id="3.60.15.10">
    <property type="entry name" value="Ribonuclease Z/Hydroxyacylglutathione hydrolase-like"/>
    <property type="match status" value="1"/>
</dbReference>